<sequence length="321" mass="35002">MQAQADVVALPVLAPTIGTKILLAGIANASAAAITNPIDVLKVRMQLEGELASTRDMPRRYPSFLGGARTIYSGEGIKGFYKGLVPSVARDGFYSGIRLGAYEPMKELLGATDPHHTPLYLKILAGAITGAFGSALANPTDLIKIRMQGEGNRYPNVRAAFQDIVEHDGVKGLWKGVGPTMKRAALLTASQIPTYDHAKHTLLNHEIMEEGFPLHAVCSMLAGFMAATVTSPGTYYYQLFISYITLVDVIKTRMMTQCRRVNGVETMYTGTFDAFRKIVAGEGIRGLYKGWLPNWMRLGPHTMITLVIFEELRQAAGLPPL</sequence>
<evidence type="ECO:0000256" key="5">
    <source>
        <dbReference type="ARBA" id="ARBA00022737"/>
    </source>
</evidence>
<keyword evidence="6" id="KW-1133">Transmembrane helix</keyword>
<dbReference type="Gene3D" id="1.50.40.10">
    <property type="entry name" value="Mitochondrial carrier domain"/>
    <property type="match status" value="1"/>
</dbReference>
<dbReference type="PROSITE" id="PS50920">
    <property type="entry name" value="SOLCAR"/>
    <property type="match status" value="3"/>
</dbReference>
<evidence type="ECO:0000313" key="11">
    <source>
        <dbReference type="Proteomes" id="UP000243217"/>
    </source>
</evidence>
<evidence type="ECO:0000256" key="8">
    <source>
        <dbReference type="PROSITE-ProRule" id="PRU00282"/>
    </source>
</evidence>
<dbReference type="GO" id="GO:0016020">
    <property type="term" value="C:membrane"/>
    <property type="evidence" value="ECO:0007669"/>
    <property type="project" value="UniProtKB-SubCell"/>
</dbReference>
<comment type="caution">
    <text evidence="10">The sequence shown here is derived from an EMBL/GenBank/DDBJ whole genome shotgun (WGS) entry which is preliminary data.</text>
</comment>
<dbReference type="OrthoDB" id="756301at2759"/>
<dbReference type="Pfam" id="PF00153">
    <property type="entry name" value="Mito_carr"/>
    <property type="match status" value="3"/>
</dbReference>
<dbReference type="AlphaFoldDB" id="A0A1V9Y7G4"/>
<gene>
    <name evidence="10" type="ORF">THRCLA_11577</name>
</gene>
<feature type="repeat" description="Solcar" evidence="8">
    <location>
        <begin position="214"/>
        <end position="315"/>
    </location>
</feature>
<dbReference type="EMBL" id="JNBS01004943">
    <property type="protein sequence ID" value="OQR81608.1"/>
    <property type="molecule type" value="Genomic_DNA"/>
</dbReference>
<reference evidence="10 11" key="1">
    <citation type="journal article" date="2014" name="Genome Biol. Evol.">
        <title>The secreted proteins of Achlya hypogyna and Thraustotheca clavata identify the ancestral oomycete secretome and reveal gene acquisitions by horizontal gene transfer.</title>
        <authorList>
            <person name="Misner I."/>
            <person name="Blouin N."/>
            <person name="Leonard G."/>
            <person name="Richards T.A."/>
            <person name="Lane C.E."/>
        </authorList>
    </citation>
    <scope>NUCLEOTIDE SEQUENCE [LARGE SCALE GENOMIC DNA]</scope>
    <source>
        <strain evidence="10 11">ATCC 34112</strain>
    </source>
</reference>
<keyword evidence="3 9" id="KW-0813">Transport</keyword>
<evidence type="ECO:0000256" key="1">
    <source>
        <dbReference type="ARBA" id="ARBA00004141"/>
    </source>
</evidence>
<evidence type="ECO:0000313" key="10">
    <source>
        <dbReference type="EMBL" id="OQR81608.1"/>
    </source>
</evidence>
<dbReference type="Proteomes" id="UP000243217">
    <property type="component" value="Unassembled WGS sequence"/>
</dbReference>
<keyword evidence="4 8" id="KW-0812">Transmembrane</keyword>
<keyword evidence="11" id="KW-1185">Reference proteome</keyword>
<name>A0A1V9Y7G4_9STRA</name>
<comment type="similarity">
    <text evidence="2 9">Belongs to the mitochondrial carrier (TC 2.A.29) family.</text>
</comment>
<evidence type="ECO:0000256" key="4">
    <source>
        <dbReference type="ARBA" id="ARBA00022692"/>
    </source>
</evidence>
<proteinExistence type="inferred from homology"/>
<feature type="repeat" description="Solcar" evidence="8">
    <location>
        <begin position="117"/>
        <end position="201"/>
    </location>
</feature>
<dbReference type="InterPro" id="IPR018108">
    <property type="entry name" value="MCP_transmembrane"/>
</dbReference>
<organism evidence="10 11">
    <name type="scientific">Thraustotheca clavata</name>
    <dbReference type="NCBI Taxonomy" id="74557"/>
    <lineage>
        <taxon>Eukaryota</taxon>
        <taxon>Sar</taxon>
        <taxon>Stramenopiles</taxon>
        <taxon>Oomycota</taxon>
        <taxon>Saprolegniomycetes</taxon>
        <taxon>Saprolegniales</taxon>
        <taxon>Achlyaceae</taxon>
        <taxon>Thraustotheca</taxon>
    </lineage>
</organism>
<evidence type="ECO:0000256" key="2">
    <source>
        <dbReference type="ARBA" id="ARBA00006375"/>
    </source>
</evidence>
<evidence type="ECO:0000256" key="7">
    <source>
        <dbReference type="ARBA" id="ARBA00023136"/>
    </source>
</evidence>
<evidence type="ECO:0000256" key="3">
    <source>
        <dbReference type="ARBA" id="ARBA00022448"/>
    </source>
</evidence>
<comment type="subcellular location">
    <subcellularLocation>
        <location evidence="1">Membrane</location>
        <topology evidence="1">Multi-pass membrane protein</topology>
    </subcellularLocation>
</comment>
<protein>
    <submittedName>
        <fullName evidence="10">Solute carrier family 25, member 30-like</fullName>
    </submittedName>
</protein>
<accession>A0A1V9Y7G4</accession>
<dbReference type="SUPFAM" id="SSF103506">
    <property type="entry name" value="Mitochondrial carrier"/>
    <property type="match status" value="1"/>
</dbReference>
<keyword evidence="7 8" id="KW-0472">Membrane</keyword>
<dbReference type="InterPro" id="IPR050391">
    <property type="entry name" value="Mito_Metabolite_Transporter"/>
</dbReference>
<dbReference type="PANTHER" id="PTHR45618">
    <property type="entry name" value="MITOCHONDRIAL DICARBOXYLATE CARRIER-RELATED"/>
    <property type="match status" value="1"/>
</dbReference>
<evidence type="ECO:0000256" key="6">
    <source>
        <dbReference type="ARBA" id="ARBA00022989"/>
    </source>
</evidence>
<keyword evidence="5" id="KW-0677">Repeat</keyword>
<dbReference type="InterPro" id="IPR023395">
    <property type="entry name" value="MCP_dom_sf"/>
</dbReference>
<feature type="repeat" description="Solcar" evidence="8">
    <location>
        <begin position="19"/>
        <end position="108"/>
    </location>
</feature>
<evidence type="ECO:0000256" key="9">
    <source>
        <dbReference type="RuleBase" id="RU000488"/>
    </source>
</evidence>